<evidence type="ECO:0000313" key="3">
    <source>
        <dbReference type="Proteomes" id="UP000095192"/>
    </source>
</evidence>
<feature type="transmembrane region" description="Helical" evidence="1">
    <location>
        <begin position="266"/>
        <end position="287"/>
    </location>
</feature>
<dbReference type="Proteomes" id="UP000095192">
    <property type="component" value="Unassembled WGS sequence"/>
</dbReference>
<feature type="transmembrane region" description="Helical" evidence="1">
    <location>
        <begin position="234"/>
        <end position="254"/>
    </location>
</feature>
<protein>
    <recommendedName>
        <fullName evidence="4">Dolichyldiphosphatase</fullName>
    </recommendedName>
</protein>
<dbReference type="AlphaFoldDB" id="A0A1D3D691"/>
<feature type="transmembrane region" description="Helical" evidence="1">
    <location>
        <begin position="210"/>
        <end position="228"/>
    </location>
</feature>
<comment type="caution">
    <text evidence="2">The sequence shown here is derived from an EMBL/GenBank/DDBJ whole genome shotgun (WGS) entry which is preliminary data.</text>
</comment>
<reference evidence="2 3" key="1">
    <citation type="journal article" date="2016" name="BMC Genomics">
        <title>Comparative genomics reveals Cyclospora cayetanensis possesses coccidia-like metabolism and invasion components but unique surface antigens.</title>
        <authorList>
            <person name="Liu S."/>
            <person name="Wang L."/>
            <person name="Zheng H."/>
            <person name="Xu Z."/>
            <person name="Roellig D.M."/>
            <person name="Li N."/>
            <person name="Frace M.A."/>
            <person name="Tang K."/>
            <person name="Arrowood M.J."/>
            <person name="Moss D.M."/>
            <person name="Zhang L."/>
            <person name="Feng Y."/>
            <person name="Xiao L."/>
        </authorList>
    </citation>
    <scope>NUCLEOTIDE SEQUENCE [LARGE SCALE GENOMIC DNA]</scope>
    <source>
        <strain evidence="2 3">CHN_HEN01</strain>
    </source>
</reference>
<dbReference type="VEuPathDB" id="ToxoDB:LOC34620702"/>
<sequence length="294" mass="31445">MIGSMSVSEAIRFSPSSVDGATNSQLLSTALRCTCGSPVTAAAGVAVDAETAVVRSFYAQADDNKSFFGGPLGGCSVTEATPLTGSGKVLSLAAKTWQGVAAEFQRARRALVTSEKDLEEGGASNAFSLFSVTIRKPLTPSKLAAVGYSYLPFVFFFFVILRAISTWNVLPFYAAVVQVFLTLLNEHLFKRWIQEPRPSLSLVKSPGMPSSHCLVSYAYMVWIFLEAAVSPSSFLPRLLCVSLAVASFAPMPWARYYLDDHSEMQCLVGCLGGAFGGVIVFLLRHLALPAASAI</sequence>
<feature type="transmembrane region" description="Helical" evidence="1">
    <location>
        <begin position="143"/>
        <end position="164"/>
    </location>
</feature>
<name>A0A1D3D691_9EIME</name>
<proteinExistence type="predicted"/>
<dbReference type="InterPro" id="IPR036938">
    <property type="entry name" value="PAP2/HPO_sf"/>
</dbReference>
<dbReference type="SUPFAM" id="SSF48317">
    <property type="entry name" value="Acid phosphatase/Vanadium-dependent haloperoxidase"/>
    <property type="match status" value="1"/>
</dbReference>
<keyword evidence="1" id="KW-0812">Transmembrane</keyword>
<organism evidence="2 3">
    <name type="scientific">Cyclospora cayetanensis</name>
    <dbReference type="NCBI Taxonomy" id="88456"/>
    <lineage>
        <taxon>Eukaryota</taxon>
        <taxon>Sar</taxon>
        <taxon>Alveolata</taxon>
        <taxon>Apicomplexa</taxon>
        <taxon>Conoidasida</taxon>
        <taxon>Coccidia</taxon>
        <taxon>Eucoccidiorida</taxon>
        <taxon>Eimeriorina</taxon>
        <taxon>Eimeriidae</taxon>
        <taxon>Cyclospora</taxon>
    </lineage>
</organism>
<dbReference type="InParanoid" id="A0A1D3D691"/>
<feature type="transmembrane region" description="Helical" evidence="1">
    <location>
        <begin position="170"/>
        <end position="189"/>
    </location>
</feature>
<keyword evidence="1" id="KW-0472">Membrane</keyword>
<gene>
    <name evidence="2" type="ORF">cyc_04121</name>
</gene>
<keyword evidence="1" id="KW-1133">Transmembrane helix</keyword>
<evidence type="ECO:0000313" key="2">
    <source>
        <dbReference type="EMBL" id="OEH78984.1"/>
    </source>
</evidence>
<dbReference type="EMBL" id="JROU02000555">
    <property type="protein sequence ID" value="OEH78984.1"/>
    <property type="molecule type" value="Genomic_DNA"/>
</dbReference>
<keyword evidence="3" id="KW-1185">Reference proteome</keyword>
<accession>A0A1D3D691</accession>
<evidence type="ECO:0000256" key="1">
    <source>
        <dbReference type="SAM" id="Phobius"/>
    </source>
</evidence>
<dbReference type="VEuPathDB" id="ToxoDB:cyc_04121"/>
<evidence type="ECO:0008006" key="4">
    <source>
        <dbReference type="Google" id="ProtNLM"/>
    </source>
</evidence>